<evidence type="ECO:0000259" key="3">
    <source>
        <dbReference type="PROSITE" id="PS50885"/>
    </source>
</evidence>
<feature type="domain" description="Guanylate cyclase" evidence="2">
    <location>
        <begin position="297"/>
        <end position="429"/>
    </location>
</feature>
<organism evidence="4 5">
    <name type="scientific">Azospirillum cavernae</name>
    <dbReference type="NCBI Taxonomy" id="2320860"/>
    <lineage>
        <taxon>Bacteria</taxon>
        <taxon>Pseudomonadati</taxon>
        <taxon>Pseudomonadota</taxon>
        <taxon>Alphaproteobacteria</taxon>
        <taxon>Rhodospirillales</taxon>
        <taxon>Azospirillaceae</taxon>
        <taxon>Azospirillum</taxon>
    </lineage>
</organism>
<feature type="domain" description="HAMP" evidence="3">
    <location>
        <begin position="200"/>
        <end position="252"/>
    </location>
</feature>
<dbReference type="EMBL" id="QYUL01000003">
    <property type="protein sequence ID" value="RJF79420.1"/>
    <property type="molecule type" value="Genomic_DNA"/>
</dbReference>
<evidence type="ECO:0000313" key="5">
    <source>
        <dbReference type="Proteomes" id="UP000283458"/>
    </source>
</evidence>
<dbReference type="InterPro" id="IPR003660">
    <property type="entry name" value="HAMP_dom"/>
</dbReference>
<dbReference type="SMART" id="SM00304">
    <property type="entry name" value="HAMP"/>
    <property type="match status" value="1"/>
</dbReference>
<dbReference type="SUPFAM" id="SSF158472">
    <property type="entry name" value="HAMP domain-like"/>
    <property type="match status" value="1"/>
</dbReference>
<feature type="transmembrane region" description="Helical" evidence="1">
    <location>
        <begin position="181"/>
        <end position="203"/>
    </location>
</feature>
<dbReference type="RefSeq" id="WP_119832880.1">
    <property type="nucleotide sequence ID" value="NZ_QYUL01000003.1"/>
</dbReference>
<dbReference type="PROSITE" id="PS50125">
    <property type="entry name" value="GUANYLATE_CYCLASE_2"/>
    <property type="match status" value="1"/>
</dbReference>
<dbReference type="Gene3D" id="6.10.340.10">
    <property type="match status" value="1"/>
</dbReference>
<dbReference type="Gene3D" id="3.30.70.1230">
    <property type="entry name" value="Nucleotide cyclase"/>
    <property type="match status" value="1"/>
</dbReference>
<evidence type="ECO:0000256" key="1">
    <source>
        <dbReference type="SAM" id="Phobius"/>
    </source>
</evidence>
<dbReference type="Pfam" id="PF00672">
    <property type="entry name" value="HAMP"/>
    <property type="match status" value="1"/>
</dbReference>
<dbReference type="OrthoDB" id="9762462at2"/>
<reference evidence="4 5" key="1">
    <citation type="submission" date="2018-09" db="EMBL/GenBank/DDBJ databases">
        <authorList>
            <person name="Zhu H."/>
        </authorList>
    </citation>
    <scope>NUCLEOTIDE SEQUENCE [LARGE SCALE GENOMIC DNA]</scope>
    <source>
        <strain evidence="4 5">K2W22B-5</strain>
    </source>
</reference>
<dbReference type="Pfam" id="PF00211">
    <property type="entry name" value="Guanylate_cyc"/>
    <property type="match status" value="1"/>
</dbReference>
<comment type="caution">
    <text evidence="4">The sequence shown here is derived from an EMBL/GenBank/DDBJ whole genome shotgun (WGS) entry which is preliminary data.</text>
</comment>
<dbReference type="InterPro" id="IPR050697">
    <property type="entry name" value="Adenylyl/Guanylyl_Cyclase_3/4"/>
</dbReference>
<name>A0A418VSF6_9PROT</name>
<dbReference type="CDD" id="cd06225">
    <property type="entry name" value="HAMP"/>
    <property type="match status" value="1"/>
</dbReference>
<dbReference type="PROSITE" id="PS50885">
    <property type="entry name" value="HAMP"/>
    <property type="match status" value="1"/>
</dbReference>
<keyword evidence="5" id="KW-1185">Reference proteome</keyword>
<protein>
    <submittedName>
        <fullName evidence="4">Adenylate/guanylate cyclase domain-containing protein</fullName>
    </submittedName>
</protein>
<keyword evidence="1" id="KW-0812">Transmembrane</keyword>
<dbReference type="GO" id="GO:0035556">
    <property type="term" value="P:intracellular signal transduction"/>
    <property type="evidence" value="ECO:0007669"/>
    <property type="project" value="InterPro"/>
</dbReference>
<dbReference type="GO" id="GO:0016020">
    <property type="term" value="C:membrane"/>
    <property type="evidence" value="ECO:0007669"/>
    <property type="project" value="InterPro"/>
</dbReference>
<sequence>MLDHIPIRYKLTLAFALILAITAVGGWFGVSAVTEVGRLVVTLYDKPLQSIDFSRSAQLHVRAMVMAQRVASLGEPHMAENARAEYRAARDEFDDDVAVARRRASSDALRQRLDEVSALIVQWDALIPPNVSTAMDNPAIHDLSRRILGTIDLAVENAKSDGFYFVENARAQAAETRQTTLVIVVAVVLVGLLVAALLTRNIVHPLNRAVRMAETIAGGHLSESVASLRRDESGKLLRAMEVMRAQLLLRVEADRRLVELERERRVNLGRYLDPKIGEWLADNSPETVRAGARQEVGILFTDIRGFTRRAESLDPTALGRFVGEFRACVAASATAHGGVIDKFIGDAAMLLFGVPHPRDGAAADALACAQDLLERVAAWNAERAERGEDAVRIGVGVHWGPVFCGAVGDDVRLEYTVLGDTVNVAARLQDETKTAGVPLIASKAALAAAGVLAGGLDGAGQPQGAGWRALPSKELRGRDGVMELFGWAPAAPESRSTAG</sequence>
<dbReference type="Proteomes" id="UP000283458">
    <property type="component" value="Unassembled WGS sequence"/>
</dbReference>
<dbReference type="GO" id="GO:0006171">
    <property type="term" value="P:cAMP biosynthetic process"/>
    <property type="evidence" value="ECO:0007669"/>
    <property type="project" value="TreeGrafter"/>
</dbReference>
<accession>A0A418VSF6</accession>
<gene>
    <name evidence="4" type="ORF">D3877_21850</name>
</gene>
<dbReference type="PANTHER" id="PTHR43081:SF1">
    <property type="entry name" value="ADENYLATE CYCLASE, TERMINAL-DIFFERENTIATION SPECIFIC"/>
    <property type="match status" value="1"/>
</dbReference>
<dbReference type="CDD" id="cd07302">
    <property type="entry name" value="CHD"/>
    <property type="match status" value="1"/>
</dbReference>
<dbReference type="GO" id="GO:0004016">
    <property type="term" value="F:adenylate cyclase activity"/>
    <property type="evidence" value="ECO:0007669"/>
    <property type="project" value="UniProtKB-ARBA"/>
</dbReference>
<dbReference type="InterPro" id="IPR029787">
    <property type="entry name" value="Nucleotide_cyclase"/>
</dbReference>
<keyword evidence="1" id="KW-1133">Transmembrane helix</keyword>
<dbReference type="SUPFAM" id="SSF55073">
    <property type="entry name" value="Nucleotide cyclase"/>
    <property type="match status" value="1"/>
</dbReference>
<keyword evidence="1" id="KW-0472">Membrane</keyword>
<dbReference type="SMART" id="SM00044">
    <property type="entry name" value="CYCc"/>
    <property type="match status" value="1"/>
</dbReference>
<evidence type="ECO:0000259" key="2">
    <source>
        <dbReference type="PROSITE" id="PS50125"/>
    </source>
</evidence>
<evidence type="ECO:0000313" key="4">
    <source>
        <dbReference type="EMBL" id="RJF79420.1"/>
    </source>
</evidence>
<dbReference type="PANTHER" id="PTHR43081">
    <property type="entry name" value="ADENYLATE CYCLASE, TERMINAL-DIFFERENTIATION SPECIFIC-RELATED"/>
    <property type="match status" value="1"/>
</dbReference>
<dbReference type="InterPro" id="IPR001054">
    <property type="entry name" value="A/G_cyclase"/>
</dbReference>
<dbReference type="AlphaFoldDB" id="A0A418VSF6"/>
<proteinExistence type="predicted"/>